<dbReference type="EMBL" id="SWKV01000031">
    <property type="protein sequence ID" value="KAF3039309.1"/>
    <property type="molecule type" value="Genomic_DNA"/>
</dbReference>
<dbReference type="Proteomes" id="UP000758155">
    <property type="component" value="Unassembled WGS sequence"/>
</dbReference>
<feature type="region of interest" description="Disordered" evidence="1">
    <location>
        <begin position="1"/>
        <end position="93"/>
    </location>
</feature>
<dbReference type="OrthoDB" id="3791893at2759"/>
<proteinExistence type="predicted"/>
<gene>
    <name evidence="2" type="ORF">E8E12_000511</name>
</gene>
<evidence type="ECO:0000256" key="1">
    <source>
        <dbReference type="SAM" id="MobiDB-lite"/>
    </source>
</evidence>
<feature type="compositionally biased region" description="Polar residues" evidence="1">
    <location>
        <begin position="7"/>
        <end position="18"/>
    </location>
</feature>
<name>A0A9P5C172_9PLEO</name>
<comment type="caution">
    <text evidence="2">The sequence shown here is derived from an EMBL/GenBank/DDBJ whole genome shotgun (WGS) entry which is preliminary data.</text>
</comment>
<dbReference type="AlphaFoldDB" id="A0A9P5C172"/>
<accession>A0A9P5C172</accession>
<keyword evidence="3" id="KW-1185">Reference proteome</keyword>
<evidence type="ECO:0000313" key="2">
    <source>
        <dbReference type="EMBL" id="KAF3039309.1"/>
    </source>
</evidence>
<reference evidence="2" key="1">
    <citation type="submission" date="2019-04" db="EMBL/GenBank/DDBJ databases">
        <title>Sequencing of skin fungus with MAO and IRED activity.</title>
        <authorList>
            <person name="Marsaioli A.J."/>
            <person name="Bonatto J.M.C."/>
            <person name="Reis Junior O."/>
        </authorList>
    </citation>
    <scope>NUCLEOTIDE SEQUENCE</scope>
    <source>
        <strain evidence="2">28M1</strain>
    </source>
</reference>
<sequence length="170" mass="18574">MPYYHQSEGTTHSTSIPIGSQFDGPDDYRPQMKTFNAHGRPNSQSLHQQRYPAQQYSQEQHPQQQSHHQRSLHPQMQAMAAPHGPSKPHKPAAESAVTTLLPYCSADVALNGSQVIAVTDVAGSLKELVLLALGAKNGNEDCMHVLRSALGGEQISAGIVDFFSDEFEVE</sequence>
<protein>
    <submittedName>
        <fullName evidence="2">Uncharacterized protein</fullName>
    </submittedName>
</protein>
<evidence type="ECO:0000313" key="3">
    <source>
        <dbReference type="Proteomes" id="UP000758155"/>
    </source>
</evidence>
<feature type="compositionally biased region" description="Low complexity" evidence="1">
    <location>
        <begin position="52"/>
        <end position="66"/>
    </location>
</feature>
<organism evidence="2 3">
    <name type="scientific">Didymella heteroderae</name>
    <dbReference type="NCBI Taxonomy" id="1769908"/>
    <lineage>
        <taxon>Eukaryota</taxon>
        <taxon>Fungi</taxon>
        <taxon>Dikarya</taxon>
        <taxon>Ascomycota</taxon>
        <taxon>Pezizomycotina</taxon>
        <taxon>Dothideomycetes</taxon>
        <taxon>Pleosporomycetidae</taxon>
        <taxon>Pleosporales</taxon>
        <taxon>Pleosporineae</taxon>
        <taxon>Didymellaceae</taxon>
        <taxon>Didymella</taxon>
    </lineage>
</organism>